<dbReference type="AlphaFoldDB" id="A0A8R7PJB4"/>
<reference evidence="3" key="1">
    <citation type="journal article" date="2013" name="Nature">
        <title>Draft genome of the wheat A-genome progenitor Triticum urartu.</title>
        <authorList>
            <person name="Ling H.Q."/>
            <person name="Zhao S."/>
            <person name="Liu D."/>
            <person name="Wang J."/>
            <person name="Sun H."/>
            <person name="Zhang C."/>
            <person name="Fan H."/>
            <person name="Li D."/>
            <person name="Dong L."/>
            <person name="Tao Y."/>
            <person name="Gao C."/>
            <person name="Wu H."/>
            <person name="Li Y."/>
            <person name="Cui Y."/>
            <person name="Guo X."/>
            <person name="Zheng S."/>
            <person name="Wang B."/>
            <person name="Yu K."/>
            <person name="Liang Q."/>
            <person name="Yang W."/>
            <person name="Lou X."/>
            <person name="Chen J."/>
            <person name="Feng M."/>
            <person name="Jian J."/>
            <person name="Zhang X."/>
            <person name="Luo G."/>
            <person name="Jiang Y."/>
            <person name="Liu J."/>
            <person name="Wang Z."/>
            <person name="Sha Y."/>
            <person name="Zhang B."/>
            <person name="Wu H."/>
            <person name="Tang D."/>
            <person name="Shen Q."/>
            <person name="Xue P."/>
            <person name="Zou S."/>
            <person name="Wang X."/>
            <person name="Liu X."/>
            <person name="Wang F."/>
            <person name="Yang Y."/>
            <person name="An X."/>
            <person name="Dong Z."/>
            <person name="Zhang K."/>
            <person name="Zhang X."/>
            <person name="Luo M.C."/>
            <person name="Dvorak J."/>
            <person name="Tong Y."/>
            <person name="Wang J."/>
            <person name="Yang H."/>
            <person name="Li Z."/>
            <person name="Wang D."/>
            <person name="Zhang A."/>
            <person name="Wang J."/>
        </authorList>
    </citation>
    <scope>NUCLEOTIDE SEQUENCE</scope>
    <source>
        <strain evidence="3">cv. G1812</strain>
    </source>
</reference>
<reference evidence="2" key="2">
    <citation type="submission" date="2018-03" db="EMBL/GenBank/DDBJ databases">
        <title>The Triticum urartu genome reveals the dynamic nature of wheat genome evolution.</title>
        <authorList>
            <person name="Ling H."/>
            <person name="Ma B."/>
            <person name="Shi X."/>
            <person name="Liu H."/>
            <person name="Dong L."/>
            <person name="Sun H."/>
            <person name="Cao Y."/>
            <person name="Gao Q."/>
            <person name="Zheng S."/>
            <person name="Li Y."/>
            <person name="Yu Y."/>
            <person name="Du H."/>
            <person name="Qi M."/>
            <person name="Li Y."/>
            <person name="Yu H."/>
            <person name="Cui Y."/>
            <person name="Wang N."/>
            <person name="Chen C."/>
            <person name="Wu H."/>
            <person name="Zhao Y."/>
            <person name="Zhang J."/>
            <person name="Li Y."/>
            <person name="Zhou W."/>
            <person name="Zhang B."/>
            <person name="Hu W."/>
            <person name="Eijk M."/>
            <person name="Tang J."/>
            <person name="Witsenboer H."/>
            <person name="Zhao S."/>
            <person name="Li Z."/>
            <person name="Zhang A."/>
            <person name="Wang D."/>
            <person name="Liang C."/>
        </authorList>
    </citation>
    <scope>NUCLEOTIDE SEQUENCE [LARGE SCALE GENOMIC DNA]</scope>
    <source>
        <strain evidence="2">cv. G1812</strain>
    </source>
</reference>
<organism evidence="2 3">
    <name type="scientific">Triticum urartu</name>
    <name type="common">Red wild einkorn</name>
    <name type="synonym">Crithodium urartu</name>
    <dbReference type="NCBI Taxonomy" id="4572"/>
    <lineage>
        <taxon>Eukaryota</taxon>
        <taxon>Viridiplantae</taxon>
        <taxon>Streptophyta</taxon>
        <taxon>Embryophyta</taxon>
        <taxon>Tracheophyta</taxon>
        <taxon>Spermatophyta</taxon>
        <taxon>Magnoliopsida</taxon>
        <taxon>Liliopsida</taxon>
        <taxon>Poales</taxon>
        <taxon>Poaceae</taxon>
        <taxon>BOP clade</taxon>
        <taxon>Pooideae</taxon>
        <taxon>Triticodae</taxon>
        <taxon>Triticeae</taxon>
        <taxon>Triticinae</taxon>
        <taxon>Triticum</taxon>
    </lineage>
</organism>
<proteinExistence type="predicted"/>
<evidence type="ECO:0000256" key="1">
    <source>
        <dbReference type="SAM" id="MobiDB-lite"/>
    </source>
</evidence>
<dbReference type="Gramene" id="TuG1812G0200005347.01.T01">
    <property type="protein sequence ID" value="TuG1812G0200005347.01.T01"/>
    <property type="gene ID" value="TuG1812G0200005347.01"/>
</dbReference>
<keyword evidence="3" id="KW-1185">Reference proteome</keyword>
<evidence type="ECO:0000313" key="3">
    <source>
        <dbReference type="Proteomes" id="UP000015106"/>
    </source>
</evidence>
<sequence length="183" mass="20302">MQPMVTKGPAPDSSRDRRDAMHHRSSKIVEVVVRDEIAQEVVVEDEILPWSRRLGVTAVEITQEVVVRGRLLQIERPAGVPAIVVLHEEPLQLARVGRHPAVVAIPMRLRRRRAVVRHHGVRRALSPAVATITRTRIQTETALLIGHGGQQALAVAAAELGEVHVQQVELEPVHKTQVEVEII</sequence>
<protein>
    <submittedName>
        <fullName evidence="2">Uncharacterized protein</fullName>
    </submittedName>
</protein>
<name>A0A8R7PJB4_TRIUA</name>
<dbReference type="EnsemblPlants" id="TuG1812G0200005347.01.T01">
    <property type="protein sequence ID" value="TuG1812G0200005347.01.T01"/>
    <property type="gene ID" value="TuG1812G0200005347.01"/>
</dbReference>
<reference evidence="2" key="3">
    <citation type="submission" date="2022-06" db="UniProtKB">
        <authorList>
            <consortium name="EnsemblPlants"/>
        </authorList>
    </citation>
    <scope>IDENTIFICATION</scope>
</reference>
<accession>A0A8R7PJB4</accession>
<dbReference type="Proteomes" id="UP000015106">
    <property type="component" value="Chromosome 2"/>
</dbReference>
<evidence type="ECO:0000313" key="2">
    <source>
        <dbReference type="EnsemblPlants" id="TuG1812G0200005347.01.T01"/>
    </source>
</evidence>
<feature type="region of interest" description="Disordered" evidence="1">
    <location>
        <begin position="1"/>
        <end position="23"/>
    </location>
</feature>